<gene>
    <name evidence="1" type="ORF">OMAG_001311</name>
</gene>
<evidence type="ECO:0000313" key="1">
    <source>
        <dbReference type="EMBL" id="KJJ84820.1"/>
    </source>
</evidence>
<dbReference type="Proteomes" id="UP000033428">
    <property type="component" value="Unassembled WGS sequence"/>
</dbReference>
<dbReference type="AlphaFoldDB" id="A0A0F0CTR0"/>
<sequence length="167" mass="19674">MPFWKIASNLKQILEKETGTTIDNLKIIRASASDNNLSKKIEETLTDDNSIKKEDIFILADDSNTDYFKDFIKKSWIMFMQGTGLKDNTYLPIFESLSLLIMAYSGADHSSLKYYYDKISEKPIRVTEFDRRIFKNKFMYLMPKMATYSHEELRKKYELAYKFYTAA</sequence>
<accession>A0A0F0CTR0</accession>
<reference evidence="1 2" key="1">
    <citation type="submission" date="2015-02" db="EMBL/GenBank/DDBJ databases">
        <title>Single-cell genomics of uncultivated deep-branching MTB reveals a conserved set of magnetosome genes.</title>
        <authorList>
            <person name="Kolinko S."/>
            <person name="Richter M."/>
            <person name="Glockner F.O."/>
            <person name="Brachmann A."/>
            <person name="Schuler D."/>
        </authorList>
    </citation>
    <scope>NUCLEOTIDE SEQUENCE [LARGE SCALE GENOMIC DNA]</scope>
    <source>
        <strain evidence="1">SKK-01</strain>
    </source>
</reference>
<name>A0A0F0CTR0_9BACT</name>
<keyword evidence="2" id="KW-1185">Reference proteome</keyword>
<comment type="caution">
    <text evidence="1">The sequence shown here is derived from an EMBL/GenBank/DDBJ whole genome shotgun (WGS) entry which is preliminary data.</text>
</comment>
<proteinExistence type="predicted"/>
<evidence type="ECO:0000313" key="2">
    <source>
        <dbReference type="Proteomes" id="UP000033428"/>
    </source>
</evidence>
<dbReference type="EMBL" id="JYNY01000251">
    <property type="protein sequence ID" value="KJJ84820.1"/>
    <property type="molecule type" value="Genomic_DNA"/>
</dbReference>
<organism evidence="1 2">
    <name type="scientific">Candidatus Omnitrophus magneticus</name>
    <dbReference type="NCBI Taxonomy" id="1609969"/>
    <lineage>
        <taxon>Bacteria</taxon>
        <taxon>Pseudomonadati</taxon>
        <taxon>Candidatus Omnitrophota</taxon>
        <taxon>Candidatus Omnitrophus</taxon>
    </lineage>
</organism>
<protein>
    <submittedName>
        <fullName evidence="1">Uncharacterized protein</fullName>
    </submittedName>
</protein>